<keyword evidence="3" id="KW-1185">Reference proteome</keyword>
<reference evidence="2 3" key="1">
    <citation type="submission" date="2023-04" db="EMBL/GenBank/DDBJ databases">
        <title>Marinobulbifer ophiurae gen. nov., sp. Nov., isolate from tissue of brittle star Ophioplocus japonicus.</title>
        <authorList>
            <person name="Kawano K."/>
            <person name="Sawayama S."/>
            <person name="Nakagawa S."/>
        </authorList>
    </citation>
    <scope>NUCLEOTIDE SEQUENCE [LARGE SCALE GENOMIC DNA]</scope>
    <source>
        <strain evidence="2 3">NKW57</strain>
    </source>
</reference>
<proteinExistence type="predicted"/>
<dbReference type="SUPFAM" id="SSF159894">
    <property type="entry name" value="YgaC/TfoX-N like"/>
    <property type="match status" value="1"/>
</dbReference>
<dbReference type="Pfam" id="PF04993">
    <property type="entry name" value="TfoX_N"/>
    <property type="match status" value="1"/>
</dbReference>
<organism evidence="2 3">
    <name type="scientific">Biformimicrobium ophioploci</name>
    <dbReference type="NCBI Taxonomy" id="3036711"/>
    <lineage>
        <taxon>Bacteria</taxon>
        <taxon>Pseudomonadati</taxon>
        <taxon>Pseudomonadota</taxon>
        <taxon>Gammaproteobacteria</taxon>
        <taxon>Cellvibrionales</taxon>
        <taxon>Microbulbiferaceae</taxon>
        <taxon>Biformimicrobium</taxon>
    </lineage>
</organism>
<dbReference type="RefSeq" id="WP_285764041.1">
    <property type="nucleotide sequence ID" value="NZ_BSYJ01000003.1"/>
</dbReference>
<dbReference type="EMBL" id="BSYJ01000003">
    <property type="protein sequence ID" value="GMG87412.1"/>
    <property type="molecule type" value="Genomic_DNA"/>
</dbReference>
<evidence type="ECO:0000313" key="3">
    <source>
        <dbReference type="Proteomes" id="UP001224392"/>
    </source>
</evidence>
<feature type="domain" description="TfoX N-terminal" evidence="1">
    <location>
        <begin position="13"/>
        <end position="103"/>
    </location>
</feature>
<dbReference type="InterPro" id="IPR007076">
    <property type="entry name" value="TfoX_N"/>
</dbReference>
<gene>
    <name evidence="2" type="ORF">MNKW57_17330</name>
</gene>
<comment type="caution">
    <text evidence="2">The sequence shown here is derived from an EMBL/GenBank/DDBJ whole genome shotgun (WGS) entry which is preliminary data.</text>
</comment>
<accession>A0ABQ6LZE6</accession>
<evidence type="ECO:0000259" key="1">
    <source>
        <dbReference type="Pfam" id="PF04993"/>
    </source>
</evidence>
<protein>
    <submittedName>
        <fullName evidence="2">TfoX/Sxy family protein</fullName>
    </submittedName>
</protein>
<sequence length="109" mass="11958">MAYSEGLAERVRELVTEMPGLTEKKMFGGLAFMLNGNMACGVLGEELMVRVGPDGYDDALEQRYTRPMDYTGRPIKGMVYVEEDAISEDDGLGSWVTRGVDFAGSLPPK</sequence>
<evidence type="ECO:0000313" key="2">
    <source>
        <dbReference type="EMBL" id="GMG87412.1"/>
    </source>
</evidence>
<dbReference type="Gene3D" id="3.30.1460.30">
    <property type="entry name" value="YgaC/TfoX-N like chaperone"/>
    <property type="match status" value="1"/>
</dbReference>
<name>A0ABQ6LZE6_9GAMM</name>
<dbReference type="Proteomes" id="UP001224392">
    <property type="component" value="Unassembled WGS sequence"/>
</dbReference>